<keyword evidence="5 6" id="KW-0472">Membrane</keyword>
<comment type="caution">
    <text evidence="8">The sequence shown here is derived from an EMBL/GenBank/DDBJ whole genome shotgun (WGS) entry which is preliminary data.</text>
</comment>
<feature type="domain" description="EamA" evidence="7">
    <location>
        <begin position="148"/>
        <end position="281"/>
    </location>
</feature>
<gene>
    <name evidence="8" type="ORF">CDV49_00665</name>
</gene>
<evidence type="ECO:0000313" key="8">
    <source>
        <dbReference type="EMBL" id="OWJ80732.1"/>
    </source>
</evidence>
<evidence type="ECO:0000313" key="9">
    <source>
        <dbReference type="Proteomes" id="UP000196878"/>
    </source>
</evidence>
<protein>
    <submittedName>
        <fullName evidence="8">EamA family transporter</fullName>
    </submittedName>
</protein>
<dbReference type="Proteomes" id="UP000196878">
    <property type="component" value="Unassembled WGS sequence"/>
</dbReference>
<dbReference type="RefSeq" id="WP_088213650.1">
    <property type="nucleotide sequence ID" value="NZ_NIPW01000003.1"/>
</dbReference>
<comment type="similarity">
    <text evidence="2">Belongs to the EamA transporter family.</text>
</comment>
<dbReference type="SUPFAM" id="SSF103481">
    <property type="entry name" value="Multidrug resistance efflux transporter EmrE"/>
    <property type="match status" value="2"/>
</dbReference>
<evidence type="ECO:0000256" key="2">
    <source>
        <dbReference type="ARBA" id="ARBA00007362"/>
    </source>
</evidence>
<feature type="transmembrane region" description="Helical" evidence="6">
    <location>
        <begin position="176"/>
        <end position="197"/>
    </location>
</feature>
<evidence type="ECO:0000259" key="7">
    <source>
        <dbReference type="Pfam" id="PF00892"/>
    </source>
</evidence>
<evidence type="ECO:0000256" key="3">
    <source>
        <dbReference type="ARBA" id="ARBA00022692"/>
    </source>
</evidence>
<feature type="transmembrane region" description="Helical" evidence="6">
    <location>
        <begin position="92"/>
        <end position="114"/>
    </location>
</feature>
<evidence type="ECO:0000256" key="1">
    <source>
        <dbReference type="ARBA" id="ARBA00004141"/>
    </source>
</evidence>
<accession>A0A212AGY6</accession>
<keyword evidence="3 6" id="KW-0812">Transmembrane</keyword>
<dbReference type="Pfam" id="PF00892">
    <property type="entry name" value="EamA"/>
    <property type="match status" value="2"/>
</dbReference>
<organism evidence="8 9">
    <name type="scientific">Haematobacter genomosp. 1</name>
    <dbReference type="NCBI Taxonomy" id="366618"/>
    <lineage>
        <taxon>Bacteria</taxon>
        <taxon>Pseudomonadati</taxon>
        <taxon>Pseudomonadota</taxon>
        <taxon>Alphaproteobacteria</taxon>
        <taxon>Rhodobacterales</taxon>
        <taxon>Paracoccaceae</taxon>
        <taxon>Haematobacter</taxon>
    </lineage>
</organism>
<feature type="transmembrane region" description="Helical" evidence="6">
    <location>
        <begin position="148"/>
        <end position="167"/>
    </location>
</feature>
<feature type="domain" description="EamA" evidence="7">
    <location>
        <begin position="5"/>
        <end position="137"/>
    </location>
</feature>
<dbReference type="InterPro" id="IPR037185">
    <property type="entry name" value="EmrE-like"/>
</dbReference>
<sequence>MDVRALLMGLTFAFIWSSAFTAARIVVTAVPPLYALSGRFLLAGVCGILLALSLGQTARLTRSQWISVIVFGVCQNALYLGLNFVGMQTVEASLAAIVGSTMPLLVALFGWLILGERPRPLGIAGLIAGMVGVALIMAGRISGGVDPWGLFLLCLGALALTAATLAVRGTSGSGNLLMVVGLQMLVGTAVLLPIALVTEPFHLDGSPRVLAAFLYMVFVPGLFATWLWFRLVLRIGAVKAATFHFLNPFFGVAVAALLLGEPVHGADLVGVLIIMAGILAVQLSKQIRTRPVLAESQEA</sequence>
<evidence type="ECO:0000256" key="4">
    <source>
        <dbReference type="ARBA" id="ARBA00022989"/>
    </source>
</evidence>
<feature type="transmembrane region" description="Helical" evidence="6">
    <location>
        <begin position="65"/>
        <end position="86"/>
    </location>
</feature>
<feature type="transmembrane region" description="Helical" evidence="6">
    <location>
        <begin position="265"/>
        <end position="283"/>
    </location>
</feature>
<dbReference type="OrthoDB" id="7274881at2"/>
<proteinExistence type="inferred from homology"/>
<evidence type="ECO:0000256" key="5">
    <source>
        <dbReference type="ARBA" id="ARBA00023136"/>
    </source>
</evidence>
<dbReference type="GO" id="GO:0016020">
    <property type="term" value="C:membrane"/>
    <property type="evidence" value="ECO:0007669"/>
    <property type="project" value="UniProtKB-SubCell"/>
</dbReference>
<dbReference type="PANTHER" id="PTHR32322">
    <property type="entry name" value="INNER MEMBRANE TRANSPORTER"/>
    <property type="match status" value="1"/>
</dbReference>
<keyword evidence="9" id="KW-1185">Reference proteome</keyword>
<name>A0A212AGY6_9RHOB</name>
<dbReference type="InterPro" id="IPR000620">
    <property type="entry name" value="EamA_dom"/>
</dbReference>
<feature type="transmembrane region" description="Helical" evidence="6">
    <location>
        <begin position="121"/>
        <end position="142"/>
    </location>
</feature>
<evidence type="ECO:0000256" key="6">
    <source>
        <dbReference type="SAM" id="Phobius"/>
    </source>
</evidence>
<dbReference type="InterPro" id="IPR050638">
    <property type="entry name" value="AA-Vitamin_Transporters"/>
</dbReference>
<dbReference type="AlphaFoldDB" id="A0A212AGY6"/>
<dbReference type="PANTHER" id="PTHR32322:SF2">
    <property type="entry name" value="EAMA DOMAIN-CONTAINING PROTEIN"/>
    <property type="match status" value="1"/>
</dbReference>
<feature type="transmembrane region" description="Helical" evidence="6">
    <location>
        <begin position="209"/>
        <end position="229"/>
    </location>
</feature>
<feature type="transmembrane region" description="Helical" evidence="6">
    <location>
        <begin position="33"/>
        <end position="53"/>
    </location>
</feature>
<keyword evidence="4 6" id="KW-1133">Transmembrane helix</keyword>
<reference evidence="8 9" key="1">
    <citation type="submission" date="2016-12" db="EMBL/GenBank/DDBJ databases">
        <title>Comparison of Traditional DNA-DNA Hybridization with In Silico Genomic Analysis.</title>
        <authorList>
            <person name="Nicholson A.C."/>
            <person name="Humrighouse B.W."/>
            <person name="Graziano J."/>
            <person name="Lasker B."/>
            <person name="Whitney A.M."/>
            <person name="Mcquiston J.R."/>
        </authorList>
    </citation>
    <scope>NUCLEOTIDE SEQUENCE [LARGE SCALE GENOMIC DNA]</scope>
    <source>
        <strain evidence="8 9">H2240</strain>
    </source>
</reference>
<dbReference type="EMBL" id="NIPW01000003">
    <property type="protein sequence ID" value="OWJ80732.1"/>
    <property type="molecule type" value="Genomic_DNA"/>
</dbReference>
<feature type="transmembrane region" description="Helical" evidence="6">
    <location>
        <begin position="241"/>
        <end position="259"/>
    </location>
</feature>
<comment type="subcellular location">
    <subcellularLocation>
        <location evidence="1">Membrane</location>
        <topology evidence="1">Multi-pass membrane protein</topology>
    </subcellularLocation>
</comment>
<dbReference type="Gene3D" id="1.10.3730.20">
    <property type="match status" value="1"/>
</dbReference>